<dbReference type="Proteomes" id="UP000198881">
    <property type="component" value="Unassembled WGS sequence"/>
</dbReference>
<dbReference type="OrthoDB" id="4934928at2"/>
<evidence type="ECO:0000313" key="1">
    <source>
        <dbReference type="EMBL" id="SFV21315.1"/>
    </source>
</evidence>
<dbReference type="InterPro" id="IPR027417">
    <property type="entry name" value="P-loop_NTPase"/>
</dbReference>
<dbReference type="SUPFAM" id="SSF52540">
    <property type="entry name" value="P-loop containing nucleoside triphosphate hydrolases"/>
    <property type="match status" value="1"/>
</dbReference>
<dbReference type="Gene3D" id="3.40.50.300">
    <property type="entry name" value="P-loop containing nucleotide triphosphate hydrolases"/>
    <property type="match status" value="1"/>
</dbReference>
<keyword evidence="2" id="KW-1185">Reference proteome</keyword>
<dbReference type="STRING" id="574650.SAMN04487966_102292"/>
<dbReference type="EMBL" id="FPCG01000002">
    <property type="protein sequence ID" value="SFV21315.1"/>
    <property type="molecule type" value="Genomic_DNA"/>
</dbReference>
<gene>
    <name evidence="1" type="ORF">SAMN04487966_102292</name>
</gene>
<dbReference type="RefSeq" id="WP_091694813.1">
    <property type="nucleotide sequence ID" value="NZ_FPCG01000002.1"/>
</dbReference>
<proteinExistence type="predicted"/>
<organism evidence="1 2">
    <name type="scientific">Micrococcus terreus</name>
    <dbReference type="NCBI Taxonomy" id="574650"/>
    <lineage>
        <taxon>Bacteria</taxon>
        <taxon>Bacillati</taxon>
        <taxon>Actinomycetota</taxon>
        <taxon>Actinomycetes</taxon>
        <taxon>Micrococcales</taxon>
        <taxon>Micrococcaceae</taxon>
        <taxon>Micrococcus</taxon>
    </lineage>
</organism>
<protein>
    <submittedName>
        <fullName evidence="1">AAA domain-containing protein</fullName>
    </submittedName>
</protein>
<reference evidence="1 2" key="1">
    <citation type="submission" date="2016-10" db="EMBL/GenBank/DDBJ databases">
        <authorList>
            <person name="de Groot N.N."/>
        </authorList>
    </citation>
    <scope>NUCLEOTIDE SEQUENCE [LARGE SCALE GENOMIC DNA]</scope>
    <source>
        <strain evidence="1 2">CGMCC 1.7054</strain>
    </source>
</reference>
<dbReference type="AlphaFoldDB" id="A0A1I7MHC0"/>
<evidence type="ECO:0000313" key="2">
    <source>
        <dbReference type="Proteomes" id="UP000198881"/>
    </source>
</evidence>
<dbReference type="Pfam" id="PF13481">
    <property type="entry name" value="AAA_25"/>
    <property type="match status" value="1"/>
</dbReference>
<accession>A0A1I7MHC0</accession>
<name>A0A1I7MHC0_9MICC</name>
<sequence length="369" mass="40955">MSELSPLDLEQIEVELPDFTMEVYREAQRMRARAEARKLVEAESRTPVTLPPVRTLTEFLSIPDERTQYVIEGLLTAGARVILAAQYKSGKTTLLGNLIRSLVDGDPFLETFEVHQTTTVTLIDNELDERMLRSWLRAQNIQNTDAVRLVSLRGSVGSFDLLDGSVRAQWAEALHSPGVVLFDCLRPVLDALGLDENREAGRFLVAFDAFLKESEATEAVVVHHMGHSGERSRGDSRLQDWPESTWKLVRQDADDPSSPRYFSAFGRNVDEAERALSYDESTRRLTLTEGNRKQSRDAAQTAELLPQIVEYVGLHPGVSGSGLETLPGAVSAIRTARRQAVAQGLIVEVERQGRGGGKAYYLPSEPNPV</sequence>